<dbReference type="Pfam" id="PF13516">
    <property type="entry name" value="LRR_6"/>
    <property type="match status" value="2"/>
</dbReference>
<gene>
    <name evidence="5" type="ORF">KIN20_029941</name>
</gene>
<dbReference type="InterPro" id="IPR032675">
    <property type="entry name" value="LRR_dom_sf"/>
</dbReference>
<dbReference type="SMART" id="SM00368">
    <property type="entry name" value="LRR_RI"/>
    <property type="match status" value="5"/>
</dbReference>
<proteinExistence type="inferred from homology"/>
<keyword evidence="2" id="KW-0677">Repeat</keyword>
<comment type="similarity">
    <text evidence="3">Belongs to the PPP1R37 family.</text>
</comment>
<evidence type="ECO:0000256" key="3">
    <source>
        <dbReference type="ARBA" id="ARBA00038315"/>
    </source>
</evidence>
<evidence type="ECO:0000256" key="4">
    <source>
        <dbReference type="SAM" id="MobiDB-lite"/>
    </source>
</evidence>
<keyword evidence="6" id="KW-1185">Reference proteome</keyword>
<dbReference type="InterPro" id="IPR051279">
    <property type="entry name" value="PP1-Reg/Actin-Interact_Protein"/>
</dbReference>
<reference evidence="5" key="1">
    <citation type="submission" date="2021-06" db="EMBL/GenBank/DDBJ databases">
        <title>Parelaphostrongylus tenuis whole genome reference sequence.</title>
        <authorList>
            <person name="Garwood T.J."/>
            <person name="Larsen P.A."/>
            <person name="Fountain-Jones N.M."/>
            <person name="Garbe J.R."/>
            <person name="Macchietto M.G."/>
            <person name="Kania S.A."/>
            <person name="Gerhold R.W."/>
            <person name="Richards J.E."/>
            <person name="Wolf T.M."/>
        </authorList>
    </citation>
    <scope>NUCLEOTIDE SEQUENCE</scope>
    <source>
        <strain evidence="5">MNPRO001-30</strain>
        <tissue evidence="5">Meninges</tissue>
    </source>
</reference>
<dbReference type="PANTHER" id="PTHR24112">
    <property type="entry name" value="LEUCINE-RICH REPEAT, ISOFORM F-RELATED"/>
    <property type="match status" value="1"/>
</dbReference>
<dbReference type="Gene3D" id="3.80.10.10">
    <property type="entry name" value="Ribonuclease Inhibitor"/>
    <property type="match status" value="3"/>
</dbReference>
<evidence type="ECO:0008006" key="7">
    <source>
        <dbReference type="Google" id="ProtNLM"/>
    </source>
</evidence>
<dbReference type="AlphaFoldDB" id="A0AAD5WFT1"/>
<feature type="region of interest" description="Disordered" evidence="4">
    <location>
        <begin position="271"/>
        <end position="340"/>
    </location>
</feature>
<sequence length="426" mass="47140">MLNLRYTSVSDKSMTSLCRTLRGTPQPALVCLHLENVNLYGRNLYSLVCALKFNTILRELYLGENNLQSADGAHLYQLITNNFALQMLDLRNNQLADSGITKICEALRHPEVIKNSSLTALVLWNNKITVNAMNAIAGALCDNVHLETINIGNNFIGEGGVQRLRPALGCNGSNLRRLGLQNTHMTCQSAIILAECLADNTTMVRVDLRDNPGIGSAGLLALHSAMKINTSITLLNLDQSCVVATSVKVRPYQENFRRYYDDIKRYCERNKHSVQQEKPEVDPDPKATDSSKAEEPTMENEHKPEHDTTVTVTTDEDTTPPNDQPNPSGTSSAPKGKFMRTSSLTCAETVSDINERIRVMGGSTHSLDETNTDSVQTIKKSPMSSHSSLGLAEWSSLPAIPQANLSAKPTVRKLRRFFRFAFVFNF</sequence>
<dbReference type="PANTHER" id="PTHR24112:SF9">
    <property type="entry name" value="PROTEIN PHOSPHATASE 1 REGULATORY SUBUNIT 37"/>
    <property type="match status" value="1"/>
</dbReference>
<dbReference type="InterPro" id="IPR001611">
    <property type="entry name" value="Leu-rich_rpt"/>
</dbReference>
<evidence type="ECO:0000256" key="1">
    <source>
        <dbReference type="ARBA" id="ARBA00022614"/>
    </source>
</evidence>
<evidence type="ECO:0000313" key="5">
    <source>
        <dbReference type="EMBL" id="KAJ1368689.1"/>
    </source>
</evidence>
<comment type="caution">
    <text evidence="5">The sequence shown here is derived from an EMBL/GenBank/DDBJ whole genome shotgun (WGS) entry which is preliminary data.</text>
</comment>
<evidence type="ECO:0000313" key="6">
    <source>
        <dbReference type="Proteomes" id="UP001196413"/>
    </source>
</evidence>
<dbReference type="CDD" id="cd00116">
    <property type="entry name" value="LRR_RI"/>
    <property type="match status" value="1"/>
</dbReference>
<feature type="compositionally biased region" description="Basic and acidic residues" evidence="4">
    <location>
        <begin position="271"/>
        <end position="308"/>
    </location>
</feature>
<evidence type="ECO:0000256" key="2">
    <source>
        <dbReference type="ARBA" id="ARBA00022737"/>
    </source>
</evidence>
<protein>
    <recommendedName>
        <fullName evidence="7">Protein phosphatase 1 regulatory subunit 37</fullName>
    </recommendedName>
</protein>
<name>A0AAD5WFT1_PARTN</name>
<organism evidence="5 6">
    <name type="scientific">Parelaphostrongylus tenuis</name>
    <name type="common">Meningeal worm</name>
    <dbReference type="NCBI Taxonomy" id="148309"/>
    <lineage>
        <taxon>Eukaryota</taxon>
        <taxon>Metazoa</taxon>
        <taxon>Ecdysozoa</taxon>
        <taxon>Nematoda</taxon>
        <taxon>Chromadorea</taxon>
        <taxon>Rhabditida</taxon>
        <taxon>Rhabditina</taxon>
        <taxon>Rhabditomorpha</taxon>
        <taxon>Strongyloidea</taxon>
        <taxon>Metastrongylidae</taxon>
        <taxon>Parelaphostrongylus</taxon>
    </lineage>
</organism>
<dbReference type="EMBL" id="JAHQIW010006271">
    <property type="protein sequence ID" value="KAJ1368689.1"/>
    <property type="molecule type" value="Genomic_DNA"/>
</dbReference>
<feature type="compositionally biased region" description="Low complexity" evidence="4">
    <location>
        <begin position="309"/>
        <end position="327"/>
    </location>
</feature>
<dbReference type="SUPFAM" id="SSF52047">
    <property type="entry name" value="RNI-like"/>
    <property type="match status" value="1"/>
</dbReference>
<keyword evidence="1" id="KW-0433">Leucine-rich repeat</keyword>
<dbReference type="Proteomes" id="UP001196413">
    <property type="component" value="Unassembled WGS sequence"/>
</dbReference>
<accession>A0AAD5WFT1</accession>